<evidence type="ECO:0000256" key="3">
    <source>
        <dbReference type="ARBA" id="ARBA00022723"/>
    </source>
</evidence>
<dbReference type="GO" id="GO:0003824">
    <property type="term" value="F:catalytic activity"/>
    <property type="evidence" value="ECO:0007669"/>
    <property type="project" value="InterPro"/>
</dbReference>
<dbReference type="Gene3D" id="3.20.20.70">
    <property type="entry name" value="Aldolase class I"/>
    <property type="match status" value="1"/>
</dbReference>
<keyword evidence="3" id="KW-0479">Metal-binding</keyword>
<dbReference type="InterPro" id="IPR013785">
    <property type="entry name" value="Aldolase_TIM"/>
</dbReference>
<evidence type="ECO:0000313" key="7">
    <source>
        <dbReference type="EMBL" id="SEO26102.1"/>
    </source>
</evidence>
<comment type="cofactor">
    <cofactor evidence="1">
        <name>[4Fe-4S] cluster</name>
        <dbReference type="ChEBI" id="CHEBI:49883"/>
    </cofactor>
</comment>
<evidence type="ECO:0000313" key="8">
    <source>
        <dbReference type="Proteomes" id="UP000183898"/>
    </source>
</evidence>
<organism evidence="7 8">
    <name type="scientific">Nitrosospira multiformis</name>
    <dbReference type="NCBI Taxonomy" id="1231"/>
    <lineage>
        <taxon>Bacteria</taxon>
        <taxon>Pseudomonadati</taxon>
        <taxon>Pseudomonadota</taxon>
        <taxon>Betaproteobacteria</taxon>
        <taxon>Nitrosomonadales</taxon>
        <taxon>Nitrosomonadaceae</taxon>
        <taxon>Nitrosospira</taxon>
    </lineage>
</organism>
<dbReference type="EMBL" id="FOCT01000015">
    <property type="protein sequence ID" value="SEO26102.1"/>
    <property type="molecule type" value="Genomic_DNA"/>
</dbReference>
<dbReference type="GO" id="GO:0051536">
    <property type="term" value="F:iron-sulfur cluster binding"/>
    <property type="evidence" value="ECO:0007669"/>
    <property type="project" value="UniProtKB-KW"/>
</dbReference>
<gene>
    <name evidence="7" type="ORF">SAMN05216404_11571</name>
</gene>
<evidence type="ECO:0000256" key="5">
    <source>
        <dbReference type="ARBA" id="ARBA00023014"/>
    </source>
</evidence>
<evidence type="ECO:0000259" key="6">
    <source>
        <dbReference type="PROSITE" id="PS51918"/>
    </source>
</evidence>
<dbReference type="SUPFAM" id="SSF102114">
    <property type="entry name" value="Radical SAM enzymes"/>
    <property type="match status" value="1"/>
</dbReference>
<keyword evidence="5" id="KW-0411">Iron-sulfur</keyword>
<dbReference type="InterPro" id="IPR058240">
    <property type="entry name" value="rSAM_sf"/>
</dbReference>
<dbReference type="GO" id="GO:0046872">
    <property type="term" value="F:metal ion binding"/>
    <property type="evidence" value="ECO:0007669"/>
    <property type="project" value="UniProtKB-KW"/>
</dbReference>
<dbReference type="InterPro" id="IPR050377">
    <property type="entry name" value="Radical_SAM_PqqE_MftC-like"/>
</dbReference>
<dbReference type="InterPro" id="IPR007197">
    <property type="entry name" value="rSAM"/>
</dbReference>
<dbReference type="Proteomes" id="UP000183898">
    <property type="component" value="Unassembled WGS sequence"/>
</dbReference>
<proteinExistence type="predicted"/>
<dbReference type="PANTHER" id="PTHR11228">
    <property type="entry name" value="RADICAL SAM DOMAIN PROTEIN"/>
    <property type="match status" value="1"/>
</dbReference>
<keyword evidence="4" id="KW-0408">Iron</keyword>
<dbReference type="AlphaFoldDB" id="A0A1H8N973"/>
<dbReference type="CDD" id="cd01335">
    <property type="entry name" value="Radical_SAM"/>
    <property type="match status" value="1"/>
</dbReference>
<dbReference type="Pfam" id="PF04055">
    <property type="entry name" value="Radical_SAM"/>
    <property type="match status" value="1"/>
</dbReference>
<evidence type="ECO:0000256" key="1">
    <source>
        <dbReference type="ARBA" id="ARBA00001966"/>
    </source>
</evidence>
<evidence type="ECO:0000256" key="2">
    <source>
        <dbReference type="ARBA" id="ARBA00022691"/>
    </source>
</evidence>
<accession>A0A1H8N973</accession>
<dbReference type="PROSITE" id="PS51918">
    <property type="entry name" value="RADICAL_SAM"/>
    <property type="match status" value="1"/>
</dbReference>
<dbReference type="SFLD" id="SFLDS00029">
    <property type="entry name" value="Radical_SAM"/>
    <property type="match status" value="1"/>
</dbReference>
<name>A0A1H8N973_9PROT</name>
<feature type="domain" description="Radical SAM core" evidence="6">
    <location>
        <begin position="47"/>
        <end position="262"/>
    </location>
</feature>
<evidence type="ECO:0000256" key="4">
    <source>
        <dbReference type="ARBA" id="ARBA00023004"/>
    </source>
</evidence>
<sequence>MAYMTSEAIAQYSPDRLPSSSAEAMDRVTGTLARLNLAGPNQQSGQRWAIGCVALEITQRCNLDCTLCYLSENSEAVRDLPIEEIFRRIDLIHAHFGPNTDVQITGGEPTLRKHDELLAIVRRVRSLGLRPTLMTNGLRATRSLLRQLASAGLMDVAFHVDTTQQIKGFRTELKLNVLRRKFIDRASGLGLSIMFNTTVHDNNFDEVPDVVRFFAANAASVRTASFQLQADTGRGVQGERGPRITQETLARQIELGAGTSIRFDASLIGHPSCSRYGMCLEANGSLYDAFDNPDLVGRVQAATADIKLDRSNPNASVKALARWFAFSPTQWWPLLRGVARKAWQMKGDLLRARGRVHTLSFVMHNFMDSKRLEGDRISACVFKVMTSEGPLSMCMHNAKRDNYILQPIRLYRRETDQFWNPILATTTHEPPEIAIDSLPDVATKRLKGRSRMKAQAAEKTDE</sequence>
<dbReference type="PANTHER" id="PTHR11228:SF7">
    <property type="entry name" value="PQQA PEPTIDE CYCLASE"/>
    <property type="match status" value="1"/>
</dbReference>
<reference evidence="7 8" key="1">
    <citation type="submission" date="2016-10" db="EMBL/GenBank/DDBJ databases">
        <authorList>
            <person name="de Groot N.N."/>
        </authorList>
    </citation>
    <scope>NUCLEOTIDE SEQUENCE [LARGE SCALE GENOMIC DNA]</scope>
    <source>
        <strain evidence="7 8">Nl18</strain>
    </source>
</reference>
<protein>
    <recommendedName>
        <fullName evidence="6">Radical SAM core domain-containing protein</fullName>
    </recommendedName>
</protein>
<dbReference type="SFLD" id="SFLDG01067">
    <property type="entry name" value="SPASM/twitch_domain_containing"/>
    <property type="match status" value="1"/>
</dbReference>
<keyword evidence="2" id="KW-0949">S-adenosyl-L-methionine</keyword>
<dbReference type="RefSeq" id="WP_081353957.1">
    <property type="nucleotide sequence ID" value="NZ_FOCT01000015.1"/>
</dbReference>